<dbReference type="PANTHER" id="PTHR14969">
    <property type="entry name" value="SPHINGOSINE-1-PHOSPHATE PHOSPHOHYDROLASE"/>
    <property type="match status" value="1"/>
</dbReference>
<dbReference type="PANTHER" id="PTHR14969:SF28">
    <property type="entry name" value="DIHYDROSPHINGOSINE 1-PHOSPHATE PHOSPHATASE LCB3-RELATED"/>
    <property type="match status" value="1"/>
</dbReference>
<evidence type="ECO:0000256" key="6">
    <source>
        <dbReference type="ARBA" id="ARBA00023136"/>
    </source>
</evidence>
<evidence type="ECO:0000256" key="7">
    <source>
        <dbReference type="ARBA" id="ARBA00038324"/>
    </source>
</evidence>
<dbReference type="GO" id="GO:0005789">
    <property type="term" value="C:endoplasmic reticulum membrane"/>
    <property type="evidence" value="ECO:0007669"/>
    <property type="project" value="UniProtKB-SubCell"/>
</dbReference>
<comment type="similarity">
    <text evidence="7">Belongs to the type 2 lipid phosphate phosphatase family.</text>
</comment>
<dbReference type="FunCoup" id="A0A4S2MZZ9">
    <property type="interactions" value="361"/>
</dbReference>
<reference evidence="10 11" key="1">
    <citation type="submission" date="2019-04" db="EMBL/GenBank/DDBJ databases">
        <title>Comparative genomics and transcriptomics to analyze fruiting body development in filamentous ascomycetes.</title>
        <authorList>
            <consortium name="DOE Joint Genome Institute"/>
            <person name="Lutkenhaus R."/>
            <person name="Traeger S."/>
            <person name="Breuer J."/>
            <person name="Kuo A."/>
            <person name="Lipzen A."/>
            <person name="Pangilinan J."/>
            <person name="Dilworth D."/>
            <person name="Sandor L."/>
            <person name="Poggeler S."/>
            <person name="Barry K."/>
            <person name="Grigoriev I.V."/>
            <person name="Nowrousian M."/>
        </authorList>
    </citation>
    <scope>NUCLEOTIDE SEQUENCE [LARGE SCALE GENOMIC DNA]</scope>
    <source>
        <strain evidence="10 11">CBS 389.68</strain>
    </source>
</reference>
<keyword evidence="5 8" id="KW-1133">Transmembrane helix</keyword>
<sequence>MTTINPATGDVAAPEPEGKIDAGLLPRDHYKIRLPRWRYKLRQKLLPLVRLETPYLAYLQEHVRTPIWDTYFAFSANLGTHTFFMVMLPLLFWFGCVDLGRGMVHVLAAGVFFSGMLKDLLCLPRPLSPPLHRITMSGSAALEYGFPSTHSTNAVSVALYGLLLLNANPGVSGTQRTALQLLAAVYTVSIVFGRLYCGMHGFLDVVVGVVLGAVLALAQWGLHDKIDNLVYGESFWPLVALVIIILVLVRIHPEPADSCPCFDDGVAFAAVVGGAEIGCWHFSKLPFAWHWEWQPAGPGFSYAHLGLWKTVARVLIGVAIIFIWREIAKPTLHTLLPPVYRFFGRIGVSLPRRDFIPASQYKKVPHLPDDTLPSLDELPQLVRSIGRGRSDSVGPQSAADAYETLAYREKRRRDSMDKINRPQSPLRNARSLAGDLEKYENQMGTGEVDMSALGEGSHDEEYEQREVFRKIEPFKPRVRYDVEVVTKLIVYSGIAWWAVEGCPIVFELIGLGVGMQRMEAR</sequence>
<dbReference type="EMBL" id="ML220115">
    <property type="protein sequence ID" value="TGZ82370.1"/>
    <property type="molecule type" value="Genomic_DNA"/>
</dbReference>
<dbReference type="STRING" id="341454.A0A4S2MZZ9"/>
<dbReference type="CDD" id="cd03388">
    <property type="entry name" value="PAP2_SPPase1"/>
    <property type="match status" value="1"/>
</dbReference>
<keyword evidence="3" id="KW-0378">Hydrolase</keyword>
<dbReference type="Pfam" id="PF01569">
    <property type="entry name" value="PAP2"/>
    <property type="match status" value="1"/>
</dbReference>
<dbReference type="Proteomes" id="UP000298138">
    <property type="component" value="Unassembled WGS sequence"/>
</dbReference>
<evidence type="ECO:0000256" key="1">
    <source>
        <dbReference type="ARBA" id="ARBA00004477"/>
    </source>
</evidence>
<accession>A0A4S2MZZ9</accession>
<dbReference type="GO" id="GO:0042392">
    <property type="term" value="F:sphingosine-1-phosphate phosphatase activity"/>
    <property type="evidence" value="ECO:0007669"/>
    <property type="project" value="TreeGrafter"/>
</dbReference>
<dbReference type="InterPro" id="IPR036938">
    <property type="entry name" value="PAP2/HPO_sf"/>
</dbReference>
<organism evidence="10 11">
    <name type="scientific">Ascodesmis nigricans</name>
    <dbReference type="NCBI Taxonomy" id="341454"/>
    <lineage>
        <taxon>Eukaryota</taxon>
        <taxon>Fungi</taxon>
        <taxon>Dikarya</taxon>
        <taxon>Ascomycota</taxon>
        <taxon>Pezizomycotina</taxon>
        <taxon>Pezizomycetes</taxon>
        <taxon>Pezizales</taxon>
        <taxon>Ascodesmidaceae</taxon>
        <taxon>Ascodesmis</taxon>
    </lineage>
</organism>
<evidence type="ECO:0000256" key="3">
    <source>
        <dbReference type="ARBA" id="ARBA00022801"/>
    </source>
</evidence>
<dbReference type="InterPro" id="IPR000326">
    <property type="entry name" value="PAP2/HPO"/>
</dbReference>
<evidence type="ECO:0000256" key="5">
    <source>
        <dbReference type="ARBA" id="ARBA00022989"/>
    </source>
</evidence>
<feature type="transmembrane region" description="Helical" evidence="8">
    <location>
        <begin position="234"/>
        <end position="253"/>
    </location>
</feature>
<feature type="transmembrane region" description="Helical" evidence="8">
    <location>
        <begin position="303"/>
        <end position="324"/>
    </location>
</feature>
<evidence type="ECO:0000259" key="9">
    <source>
        <dbReference type="SMART" id="SM00014"/>
    </source>
</evidence>
<dbReference type="InParanoid" id="A0A4S2MZZ9"/>
<feature type="transmembrane region" description="Helical" evidence="8">
    <location>
        <begin position="265"/>
        <end position="283"/>
    </location>
</feature>
<name>A0A4S2MZZ9_9PEZI</name>
<evidence type="ECO:0000256" key="2">
    <source>
        <dbReference type="ARBA" id="ARBA00022692"/>
    </source>
</evidence>
<dbReference type="Gene3D" id="1.20.144.10">
    <property type="entry name" value="Phosphatidic acid phosphatase type 2/haloperoxidase"/>
    <property type="match status" value="1"/>
</dbReference>
<feature type="transmembrane region" description="Helical" evidence="8">
    <location>
        <begin position="202"/>
        <end position="222"/>
    </location>
</feature>
<evidence type="ECO:0000256" key="4">
    <source>
        <dbReference type="ARBA" id="ARBA00022824"/>
    </source>
</evidence>
<protein>
    <submittedName>
        <fullName evidence="10">PAP2-domain-containing protein</fullName>
    </submittedName>
</protein>
<gene>
    <name evidence="10" type="ORF">EX30DRAFT_329751</name>
</gene>
<proteinExistence type="inferred from homology"/>
<dbReference type="SUPFAM" id="SSF48317">
    <property type="entry name" value="Acid phosphatase/Vanadium-dependent haloperoxidase"/>
    <property type="match status" value="1"/>
</dbReference>
<keyword evidence="4" id="KW-0256">Endoplasmic reticulum</keyword>
<dbReference type="SMART" id="SM00014">
    <property type="entry name" value="acidPPc"/>
    <property type="match status" value="1"/>
</dbReference>
<keyword evidence="2 8" id="KW-0812">Transmembrane</keyword>
<dbReference type="OrthoDB" id="301434at2759"/>
<evidence type="ECO:0000313" key="11">
    <source>
        <dbReference type="Proteomes" id="UP000298138"/>
    </source>
</evidence>
<evidence type="ECO:0000313" key="10">
    <source>
        <dbReference type="EMBL" id="TGZ82370.1"/>
    </source>
</evidence>
<keyword evidence="11" id="KW-1185">Reference proteome</keyword>
<comment type="subcellular location">
    <subcellularLocation>
        <location evidence="1">Endoplasmic reticulum membrane</location>
        <topology evidence="1">Multi-pass membrane protein</topology>
    </subcellularLocation>
</comment>
<dbReference type="AlphaFoldDB" id="A0A4S2MZZ9"/>
<feature type="transmembrane region" description="Helical" evidence="8">
    <location>
        <begin position="177"/>
        <end position="195"/>
    </location>
</feature>
<feature type="domain" description="Phosphatidic acid phosphatase type 2/haloperoxidase" evidence="9">
    <location>
        <begin position="100"/>
        <end position="220"/>
    </location>
</feature>
<evidence type="ECO:0000256" key="8">
    <source>
        <dbReference type="SAM" id="Phobius"/>
    </source>
</evidence>
<feature type="transmembrane region" description="Helical" evidence="8">
    <location>
        <begin position="71"/>
        <end position="92"/>
    </location>
</feature>
<keyword evidence="6 8" id="KW-0472">Membrane</keyword>